<evidence type="ECO:0000259" key="2">
    <source>
        <dbReference type="PROSITE" id="PS50812"/>
    </source>
</evidence>
<sequence length="611" mass="66890">MAEETNVALPDPTTLGNEMEHSQQDNGAEAADITMDEGAFEPPKEGAEQEESADATKTNGDTSHATDDKASTSAPDTRDTEMQDAAETGDARGAESSSAIPPTNGTPAPSKRVSTGGSSRKKSSAVPEHKSKKLNKKKSRPLTNLNAQPGEYYIARMKGHPPWPSVVCDEDMLPQSLLTTRPVTAALEDRTFKRPEYADGGKRAHERTFPIMFLHTNEFAWIPNTELTPLDVESETTKNPVEKGKSKTLLAAYSKAAENNDLAHFKIMLADHQKAVEIDEELKEEKAAKKTKKPSRKSGDAAALADDAEEMDIDDEAAAEKPKSKKRKKADDSEDADEKPAKTPKTATKLKLTTPKTPAAESSTKKKTAKPKAKATATKSGSEEEAVTPKIEEKPPTPAQIKEMKEKKVLYYRHKLQRGFLSRDTMPKEDEMKSMSDFLSELETYPDLEGSIIRTTKIHKVLRQMLKLPSIPLDEEFHFKTRSVELLAKWNETLSNDPNGGGAGDRDDETKPEASTNAPATNGESSKEVDEQAMKAEDEEADAPEEENGEELEKKIGTTTEGEKEAEKPEVTATEQEKMAEEEKTDEPAIESAPEKEYKPPAVDGTVEATA</sequence>
<dbReference type="PANTHER" id="PTHR22910">
    <property type="entry name" value="PROTEIN MGARP"/>
    <property type="match status" value="1"/>
</dbReference>
<dbReference type="GeneID" id="59283605"/>
<gene>
    <name evidence="3" type="ORF">HO173_001931</name>
</gene>
<dbReference type="Gene3D" id="2.30.30.140">
    <property type="match status" value="1"/>
</dbReference>
<reference evidence="3 4" key="1">
    <citation type="journal article" date="2020" name="Genomics">
        <title>Complete, high-quality genomes from long-read metagenomic sequencing of two wolf lichen thalli reveals enigmatic genome architecture.</title>
        <authorList>
            <person name="McKenzie S.K."/>
            <person name="Walston R.F."/>
            <person name="Allen J.L."/>
        </authorList>
    </citation>
    <scope>NUCLEOTIDE SEQUENCE [LARGE SCALE GENOMIC DNA]</scope>
    <source>
        <strain evidence="3">WasteWater2</strain>
    </source>
</reference>
<name>A0A8H6G4Q2_9LECA</name>
<evidence type="ECO:0000256" key="1">
    <source>
        <dbReference type="SAM" id="MobiDB-lite"/>
    </source>
</evidence>
<accession>A0A8H6G4Q2</accession>
<evidence type="ECO:0000313" key="4">
    <source>
        <dbReference type="Proteomes" id="UP000578531"/>
    </source>
</evidence>
<dbReference type="Pfam" id="PF00855">
    <property type="entry name" value="PWWP"/>
    <property type="match status" value="1"/>
</dbReference>
<feature type="compositionally biased region" description="Basic and acidic residues" evidence="1">
    <location>
        <begin position="551"/>
        <end position="582"/>
    </location>
</feature>
<proteinExistence type="predicted"/>
<dbReference type="SUPFAM" id="SSF63748">
    <property type="entry name" value="Tudor/PWWP/MBT"/>
    <property type="match status" value="1"/>
</dbReference>
<dbReference type="GO" id="GO:0005739">
    <property type="term" value="C:mitochondrion"/>
    <property type="evidence" value="ECO:0007669"/>
    <property type="project" value="InterPro"/>
</dbReference>
<dbReference type="RefSeq" id="XP_037169589.1">
    <property type="nucleotide sequence ID" value="XM_037303867.1"/>
</dbReference>
<dbReference type="OrthoDB" id="62853at2759"/>
<dbReference type="InterPro" id="IPR000313">
    <property type="entry name" value="PWWP_dom"/>
</dbReference>
<dbReference type="Proteomes" id="UP000578531">
    <property type="component" value="Unassembled WGS sequence"/>
</dbReference>
<dbReference type="InterPro" id="IPR026093">
    <property type="entry name" value="MGARP"/>
</dbReference>
<feature type="compositionally biased region" description="Polar residues" evidence="1">
    <location>
        <begin position="513"/>
        <end position="524"/>
    </location>
</feature>
<dbReference type="PANTHER" id="PTHR22910:SF6">
    <property type="entry name" value="PROTEIN MGARP"/>
    <property type="match status" value="1"/>
</dbReference>
<dbReference type="SMART" id="SM00293">
    <property type="entry name" value="PWWP"/>
    <property type="match status" value="1"/>
</dbReference>
<feature type="compositionally biased region" description="Basic residues" evidence="1">
    <location>
        <begin position="130"/>
        <end position="140"/>
    </location>
</feature>
<dbReference type="PROSITE" id="PS50812">
    <property type="entry name" value="PWWP"/>
    <property type="match status" value="1"/>
</dbReference>
<feature type="compositionally biased region" description="Polar residues" evidence="1">
    <location>
        <begin position="95"/>
        <end position="118"/>
    </location>
</feature>
<feature type="compositionally biased region" description="Basic and acidic residues" evidence="1">
    <location>
        <begin position="525"/>
        <end position="536"/>
    </location>
</feature>
<evidence type="ECO:0000313" key="3">
    <source>
        <dbReference type="EMBL" id="KAF6240320.1"/>
    </source>
</evidence>
<feature type="region of interest" description="Disordered" evidence="1">
    <location>
        <begin position="286"/>
        <end position="402"/>
    </location>
</feature>
<dbReference type="AlphaFoldDB" id="A0A8H6G4Q2"/>
<dbReference type="EMBL" id="JACCJC010000004">
    <property type="protein sequence ID" value="KAF6240320.1"/>
    <property type="molecule type" value="Genomic_DNA"/>
</dbReference>
<feature type="compositionally biased region" description="Low complexity" evidence="1">
    <location>
        <begin position="343"/>
        <end position="362"/>
    </location>
</feature>
<feature type="domain" description="PWWP" evidence="2">
    <location>
        <begin position="149"/>
        <end position="233"/>
    </location>
</feature>
<feature type="compositionally biased region" description="Basic and acidic residues" evidence="1">
    <location>
        <begin position="64"/>
        <end position="81"/>
    </location>
</feature>
<comment type="caution">
    <text evidence="3">The sequence shown here is derived from an EMBL/GenBank/DDBJ whole genome shotgun (WGS) entry which is preliminary data.</text>
</comment>
<keyword evidence="4" id="KW-1185">Reference proteome</keyword>
<feature type="compositionally biased region" description="Acidic residues" evidence="1">
    <location>
        <begin position="537"/>
        <end position="550"/>
    </location>
</feature>
<feature type="region of interest" description="Disordered" evidence="1">
    <location>
        <begin position="1"/>
        <end position="145"/>
    </location>
</feature>
<feature type="compositionally biased region" description="Acidic residues" evidence="1">
    <location>
        <begin position="306"/>
        <end position="317"/>
    </location>
</feature>
<protein>
    <recommendedName>
        <fullName evidence="2">PWWP domain-containing protein</fullName>
    </recommendedName>
</protein>
<organism evidence="3 4">
    <name type="scientific">Letharia columbiana</name>
    <dbReference type="NCBI Taxonomy" id="112416"/>
    <lineage>
        <taxon>Eukaryota</taxon>
        <taxon>Fungi</taxon>
        <taxon>Dikarya</taxon>
        <taxon>Ascomycota</taxon>
        <taxon>Pezizomycotina</taxon>
        <taxon>Lecanoromycetes</taxon>
        <taxon>OSLEUM clade</taxon>
        <taxon>Lecanoromycetidae</taxon>
        <taxon>Lecanorales</taxon>
        <taxon>Lecanorineae</taxon>
        <taxon>Parmeliaceae</taxon>
        <taxon>Letharia</taxon>
    </lineage>
</organism>
<feature type="region of interest" description="Disordered" evidence="1">
    <location>
        <begin position="492"/>
        <end position="611"/>
    </location>
</feature>